<name>A0AAW1UZ06_9CUCU</name>
<evidence type="ECO:0000313" key="1">
    <source>
        <dbReference type="EMBL" id="KAK9884804.1"/>
    </source>
</evidence>
<dbReference type="EMBL" id="JARQZJ010000094">
    <property type="protein sequence ID" value="KAK9884804.1"/>
    <property type="molecule type" value="Genomic_DNA"/>
</dbReference>
<proteinExistence type="predicted"/>
<sequence>MQMRIIRVNSAEIDPNLIISERGTPSFEYNHYELLSRFYGIMFEVPYFDSNNTVSASPSSHENGLYSQLAEDHFKQAAQETLETCEGDTAL</sequence>
<reference evidence="1 2" key="1">
    <citation type="submission" date="2023-03" db="EMBL/GenBank/DDBJ databases">
        <title>Genome insight into feeding habits of ladybird beetles.</title>
        <authorList>
            <person name="Li H.-S."/>
            <person name="Huang Y.-H."/>
            <person name="Pang H."/>
        </authorList>
    </citation>
    <scope>NUCLEOTIDE SEQUENCE [LARGE SCALE GENOMIC DNA]</scope>
    <source>
        <strain evidence="1">SYSU_2023b</strain>
        <tissue evidence="1">Whole body</tissue>
    </source>
</reference>
<organism evidence="1 2">
    <name type="scientific">Henosepilachna vigintioctopunctata</name>
    <dbReference type="NCBI Taxonomy" id="420089"/>
    <lineage>
        <taxon>Eukaryota</taxon>
        <taxon>Metazoa</taxon>
        <taxon>Ecdysozoa</taxon>
        <taxon>Arthropoda</taxon>
        <taxon>Hexapoda</taxon>
        <taxon>Insecta</taxon>
        <taxon>Pterygota</taxon>
        <taxon>Neoptera</taxon>
        <taxon>Endopterygota</taxon>
        <taxon>Coleoptera</taxon>
        <taxon>Polyphaga</taxon>
        <taxon>Cucujiformia</taxon>
        <taxon>Coccinelloidea</taxon>
        <taxon>Coccinellidae</taxon>
        <taxon>Epilachninae</taxon>
        <taxon>Epilachnini</taxon>
        <taxon>Henosepilachna</taxon>
    </lineage>
</organism>
<accession>A0AAW1UZ06</accession>
<comment type="caution">
    <text evidence="1">The sequence shown here is derived from an EMBL/GenBank/DDBJ whole genome shotgun (WGS) entry which is preliminary data.</text>
</comment>
<dbReference type="Proteomes" id="UP001431783">
    <property type="component" value="Unassembled WGS sequence"/>
</dbReference>
<evidence type="ECO:0000313" key="2">
    <source>
        <dbReference type="Proteomes" id="UP001431783"/>
    </source>
</evidence>
<keyword evidence="2" id="KW-1185">Reference proteome</keyword>
<gene>
    <name evidence="1" type="ORF">WA026_009033</name>
</gene>
<protein>
    <submittedName>
        <fullName evidence="1">Uncharacterized protein</fullName>
    </submittedName>
</protein>
<dbReference type="AlphaFoldDB" id="A0AAW1UZ06"/>